<dbReference type="InParanoid" id="A0A0C3GQ63"/>
<accession>A0A0C3GQ63</accession>
<feature type="region of interest" description="Disordered" evidence="1">
    <location>
        <begin position="67"/>
        <end position="117"/>
    </location>
</feature>
<organism evidence="2 3">
    <name type="scientific">Oidiodendron maius (strain Zn)</name>
    <dbReference type="NCBI Taxonomy" id="913774"/>
    <lineage>
        <taxon>Eukaryota</taxon>
        <taxon>Fungi</taxon>
        <taxon>Dikarya</taxon>
        <taxon>Ascomycota</taxon>
        <taxon>Pezizomycotina</taxon>
        <taxon>Leotiomycetes</taxon>
        <taxon>Leotiomycetes incertae sedis</taxon>
        <taxon>Myxotrichaceae</taxon>
        <taxon>Oidiodendron</taxon>
    </lineage>
</organism>
<keyword evidence="3" id="KW-1185">Reference proteome</keyword>
<name>A0A0C3GQ63_OIDMZ</name>
<evidence type="ECO:0000256" key="1">
    <source>
        <dbReference type="SAM" id="MobiDB-lite"/>
    </source>
</evidence>
<dbReference type="AlphaFoldDB" id="A0A0C3GQ63"/>
<reference evidence="2 3" key="1">
    <citation type="submission" date="2014-04" db="EMBL/GenBank/DDBJ databases">
        <authorList>
            <consortium name="DOE Joint Genome Institute"/>
            <person name="Kuo A."/>
            <person name="Martino E."/>
            <person name="Perotto S."/>
            <person name="Kohler A."/>
            <person name="Nagy L.G."/>
            <person name="Floudas D."/>
            <person name="Copeland A."/>
            <person name="Barry K.W."/>
            <person name="Cichocki N."/>
            <person name="Veneault-Fourrey C."/>
            <person name="LaButti K."/>
            <person name="Lindquist E.A."/>
            <person name="Lipzen A."/>
            <person name="Lundell T."/>
            <person name="Morin E."/>
            <person name="Murat C."/>
            <person name="Sun H."/>
            <person name="Tunlid A."/>
            <person name="Henrissat B."/>
            <person name="Grigoriev I.V."/>
            <person name="Hibbett D.S."/>
            <person name="Martin F."/>
            <person name="Nordberg H.P."/>
            <person name="Cantor M.N."/>
            <person name="Hua S.X."/>
        </authorList>
    </citation>
    <scope>NUCLEOTIDE SEQUENCE [LARGE SCALE GENOMIC DNA]</scope>
    <source>
        <strain evidence="2 3">Zn</strain>
    </source>
</reference>
<dbReference type="HOGENOM" id="CLU_2085475_0_0_1"/>
<dbReference type="Proteomes" id="UP000054321">
    <property type="component" value="Unassembled WGS sequence"/>
</dbReference>
<reference evidence="3" key="2">
    <citation type="submission" date="2015-01" db="EMBL/GenBank/DDBJ databases">
        <title>Evolutionary Origins and Diversification of the Mycorrhizal Mutualists.</title>
        <authorList>
            <consortium name="DOE Joint Genome Institute"/>
            <consortium name="Mycorrhizal Genomics Consortium"/>
            <person name="Kohler A."/>
            <person name="Kuo A."/>
            <person name="Nagy L.G."/>
            <person name="Floudas D."/>
            <person name="Copeland A."/>
            <person name="Barry K.W."/>
            <person name="Cichocki N."/>
            <person name="Veneault-Fourrey C."/>
            <person name="LaButti K."/>
            <person name="Lindquist E.A."/>
            <person name="Lipzen A."/>
            <person name="Lundell T."/>
            <person name="Morin E."/>
            <person name="Murat C."/>
            <person name="Riley R."/>
            <person name="Ohm R."/>
            <person name="Sun H."/>
            <person name="Tunlid A."/>
            <person name="Henrissat B."/>
            <person name="Grigoriev I.V."/>
            <person name="Hibbett D.S."/>
            <person name="Martin F."/>
        </authorList>
    </citation>
    <scope>NUCLEOTIDE SEQUENCE [LARGE SCALE GENOMIC DNA]</scope>
    <source>
        <strain evidence="3">Zn</strain>
    </source>
</reference>
<evidence type="ECO:0000313" key="3">
    <source>
        <dbReference type="Proteomes" id="UP000054321"/>
    </source>
</evidence>
<sequence length="117" mass="13042">MNDESDEDEGDEDEDDEDEEAQPVRRRKGYLQPCHERAILSTYSPEARLGEVHSPILRRLAIPRVKTSRSLSVTPESVLSVNQSSLSRDSQIGTPGRPVTYQKATSHAKINAVSQPQ</sequence>
<protein>
    <submittedName>
        <fullName evidence="2">Uncharacterized protein</fullName>
    </submittedName>
</protein>
<proteinExistence type="predicted"/>
<feature type="region of interest" description="Disordered" evidence="1">
    <location>
        <begin position="1"/>
        <end position="31"/>
    </location>
</feature>
<feature type="compositionally biased region" description="Acidic residues" evidence="1">
    <location>
        <begin position="1"/>
        <end position="21"/>
    </location>
</feature>
<gene>
    <name evidence="2" type="ORF">OIDMADRAFT_35647</name>
</gene>
<dbReference type="EMBL" id="KN832894">
    <property type="protein sequence ID" value="KIM93544.1"/>
    <property type="molecule type" value="Genomic_DNA"/>
</dbReference>
<feature type="compositionally biased region" description="Polar residues" evidence="1">
    <location>
        <begin position="68"/>
        <end position="93"/>
    </location>
</feature>
<evidence type="ECO:0000313" key="2">
    <source>
        <dbReference type="EMBL" id="KIM93544.1"/>
    </source>
</evidence>